<evidence type="ECO:0000313" key="2">
    <source>
        <dbReference type="Proteomes" id="UP001218218"/>
    </source>
</evidence>
<dbReference type="AlphaFoldDB" id="A0AAD7EF87"/>
<proteinExistence type="predicted"/>
<reference evidence="1" key="1">
    <citation type="submission" date="2023-03" db="EMBL/GenBank/DDBJ databases">
        <title>Massive genome expansion in bonnet fungi (Mycena s.s.) driven by repeated elements and novel gene families across ecological guilds.</title>
        <authorList>
            <consortium name="Lawrence Berkeley National Laboratory"/>
            <person name="Harder C.B."/>
            <person name="Miyauchi S."/>
            <person name="Viragh M."/>
            <person name="Kuo A."/>
            <person name="Thoen E."/>
            <person name="Andreopoulos B."/>
            <person name="Lu D."/>
            <person name="Skrede I."/>
            <person name="Drula E."/>
            <person name="Henrissat B."/>
            <person name="Morin E."/>
            <person name="Kohler A."/>
            <person name="Barry K."/>
            <person name="LaButti K."/>
            <person name="Morin E."/>
            <person name="Salamov A."/>
            <person name="Lipzen A."/>
            <person name="Mereny Z."/>
            <person name="Hegedus B."/>
            <person name="Baldrian P."/>
            <person name="Stursova M."/>
            <person name="Weitz H."/>
            <person name="Taylor A."/>
            <person name="Grigoriev I.V."/>
            <person name="Nagy L.G."/>
            <person name="Martin F."/>
            <person name="Kauserud H."/>
        </authorList>
    </citation>
    <scope>NUCLEOTIDE SEQUENCE</scope>
    <source>
        <strain evidence="1">CBHHK002</strain>
    </source>
</reference>
<keyword evidence="2" id="KW-1185">Reference proteome</keyword>
<evidence type="ECO:0000313" key="1">
    <source>
        <dbReference type="EMBL" id="KAJ7319355.1"/>
    </source>
</evidence>
<sequence length="232" mass="25312">MESVGTTTRKHEAPPHVGLRAFRLPVLATSRLMLRENLRIGPLPSFKSLGLYATAHVQASSITKSLFPPPRIPTCCCVFYEPDRPTNPLLQVHLIELRILLGLARWACNQNIVPFHLLTSTRTLTCNYLPLPTLTRSLVALRKAACGVSHQCPIGIGSRSAHAAASVLLSEAITISAALAQRPAAASIWGLESMLFRLNAVQTTASPLAPFNRASHIVDRRRQARAPLHTRA</sequence>
<gene>
    <name evidence="1" type="ORF">DFH08DRAFT_970739</name>
</gene>
<accession>A0AAD7EF87</accession>
<name>A0AAD7EF87_9AGAR</name>
<comment type="caution">
    <text evidence="1">The sequence shown here is derived from an EMBL/GenBank/DDBJ whole genome shotgun (WGS) entry which is preliminary data.</text>
</comment>
<protein>
    <submittedName>
        <fullName evidence="1">Uncharacterized protein</fullName>
    </submittedName>
</protein>
<dbReference type="Proteomes" id="UP001218218">
    <property type="component" value="Unassembled WGS sequence"/>
</dbReference>
<dbReference type="EMBL" id="JARIHO010000054">
    <property type="protein sequence ID" value="KAJ7319355.1"/>
    <property type="molecule type" value="Genomic_DNA"/>
</dbReference>
<organism evidence="1 2">
    <name type="scientific">Mycena albidolilacea</name>
    <dbReference type="NCBI Taxonomy" id="1033008"/>
    <lineage>
        <taxon>Eukaryota</taxon>
        <taxon>Fungi</taxon>
        <taxon>Dikarya</taxon>
        <taxon>Basidiomycota</taxon>
        <taxon>Agaricomycotina</taxon>
        <taxon>Agaricomycetes</taxon>
        <taxon>Agaricomycetidae</taxon>
        <taxon>Agaricales</taxon>
        <taxon>Marasmiineae</taxon>
        <taxon>Mycenaceae</taxon>
        <taxon>Mycena</taxon>
    </lineage>
</organism>